<dbReference type="EMBL" id="JACHFK010000012">
    <property type="protein sequence ID" value="MBB5378347.1"/>
    <property type="molecule type" value="Genomic_DNA"/>
</dbReference>
<dbReference type="InterPro" id="IPR043519">
    <property type="entry name" value="NT_sf"/>
</dbReference>
<reference evidence="3 4" key="3">
    <citation type="submission" date="2020-08" db="EMBL/GenBank/DDBJ databases">
        <title>Genomic Encyclopedia of Type Strains, Phase IV (KMG-IV): sequencing the most valuable type-strain genomes for metagenomic binning, comparative biology and taxonomic classification.</title>
        <authorList>
            <person name="Goeker M."/>
        </authorList>
    </citation>
    <scope>NUCLEOTIDE SEQUENCE [LARGE SCALE GENOMIC DNA]</scope>
    <source>
        <strain evidence="3 4">DSM 27521</strain>
    </source>
</reference>
<evidence type="ECO:0000313" key="5">
    <source>
        <dbReference type="Proteomes" id="UP000619376"/>
    </source>
</evidence>
<dbReference type="SUPFAM" id="SSF81301">
    <property type="entry name" value="Nucleotidyltransferase"/>
    <property type="match status" value="1"/>
</dbReference>
<dbReference type="Proteomes" id="UP000539473">
    <property type="component" value="Unassembled WGS sequence"/>
</dbReference>
<keyword evidence="1" id="KW-0051">Antiviral defense</keyword>
<dbReference type="EMBL" id="BNAJ01000013">
    <property type="protein sequence ID" value="GHF59541.1"/>
    <property type="molecule type" value="Genomic_DNA"/>
</dbReference>
<dbReference type="InterPro" id="IPR006116">
    <property type="entry name" value="NT_2-5OAS_ClassI-CCAase"/>
</dbReference>
<reference evidence="2" key="4">
    <citation type="submission" date="2024-05" db="EMBL/GenBank/DDBJ databases">
        <authorList>
            <person name="Sun Q."/>
            <person name="Zhou Y."/>
        </authorList>
    </citation>
    <scope>NUCLEOTIDE SEQUENCE</scope>
    <source>
        <strain evidence="2">CGMCC 1.18437</strain>
    </source>
</reference>
<accession>A0A7W8KHT6</accession>
<reference evidence="2" key="1">
    <citation type="journal article" date="2014" name="Int. J. Syst. Evol. Microbiol.">
        <title>Complete genome of a new Firmicutes species belonging to the dominant human colonic microbiota ('Ruminococcus bicirculans') reveals two chromosomes and a selective capacity to utilize plant glucans.</title>
        <authorList>
            <consortium name="NISC Comparative Sequencing Program"/>
            <person name="Wegmann U."/>
            <person name="Louis P."/>
            <person name="Goesmann A."/>
            <person name="Henrissat B."/>
            <person name="Duncan S.H."/>
            <person name="Flint H.J."/>
        </authorList>
    </citation>
    <scope>NUCLEOTIDE SEQUENCE</scope>
    <source>
        <strain evidence="2">CGMCC 1.18437</strain>
    </source>
</reference>
<proteinExistence type="predicted"/>
<evidence type="ECO:0000313" key="3">
    <source>
        <dbReference type="EMBL" id="MBB5378347.1"/>
    </source>
</evidence>
<name>A0A7W8KHT6_9DEIO</name>
<comment type="caution">
    <text evidence="3">The sequence shown here is derived from an EMBL/GenBank/DDBJ whole genome shotgun (WGS) entry which is preliminary data.</text>
</comment>
<evidence type="ECO:0000256" key="1">
    <source>
        <dbReference type="ARBA" id="ARBA00023118"/>
    </source>
</evidence>
<dbReference type="GO" id="GO:0051607">
    <property type="term" value="P:defense response to virus"/>
    <property type="evidence" value="ECO:0007669"/>
    <property type="project" value="UniProtKB-KW"/>
</dbReference>
<dbReference type="Pfam" id="PF18144">
    <property type="entry name" value="SMODS"/>
    <property type="match status" value="1"/>
</dbReference>
<protein>
    <recommendedName>
        <fullName evidence="6">Nucleotidyltransferase</fullName>
    </recommendedName>
</protein>
<gene>
    <name evidence="2" type="ORF">GCM10017781_39840</name>
    <name evidence="3" type="ORF">HNQ07_003853</name>
</gene>
<evidence type="ECO:0008006" key="6">
    <source>
        <dbReference type="Google" id="ProtNLM"/>
    </source>
</evidence>
<evidence type="ECO:0000313" key="4">
    <source>
        <dbReference type="Proteomes" id="UP000539473"/>
    </source>
</evidence>
<sequence>MGVSGDFESFCGNLIITNTSDISQRYRTITWRLNKQYYGSESETAHSLYVGSYGRDTAIHNAHDMDMIFTLPESAYYRFNTYAGNKQSALLQEVRSALQITYPNTSIRGDGQVVVVNFSDGMRFEVVPVFAAREGGYIYPDTNGGGSWQITNPEPEMSALNARNLSTNGNLRRLCRMIRSWRRANSVAISGLQIDTFAYNFIIGWAHKDKSYLYYDYISRDFFGYLKNFDRNQDYWLAPGSGQRVYRKGPFESKAEAAYNNSLLAISYYSDDKPWSAKQKFREVYGSYFPS</sequence>
<dbReference type="CDD" id="cd05400">
    <property type="entry name" value="NT_2-5OAS_ClassI-CCAase"/>
    <property type="match status" value="1"/>
</dbReference>
<dbReference type="Proteomes" id="UP000619376">
    <property type="component" value="Unassembled WGS sequence"/>
</dbReference>
<dbReference type="RefSeq" id="WP_184114777.1">
    <property type="nucleotide sequence ID" value="NZ_BNAJ01000013.1"/>
</dbReference>
<evidence type="ECO:0000313" key="2">
    <source>
        <dbReference type="EMBL" id="GHF59541.1"/>
    </source>
</evidence>
<dbReference type="GO" id="GO:0016779">
    <property type="term" value="F:nucleotidyltransferase activity"/>
    <property type="evidence" value="ECO:0007669"/>
    <property type="project" value="InterPro"/>
</dbReference>
<reference evidence="5" key="2">
    <citation type="journal article" date="2019" name="Int. J. Syst. Evol. Microbiol.">
        <title>The Global Catalogue of Microorganisms (GCM) 10K type strain sequencing project: providing services to taxonomists for standard genome sequencing and annotation.</title>
        <authorList>
            <consortium name="The Broad Institute Genomics Platform"/>
            <consortium name="The Broad Institute Genome Sequencing Center for Infectious Disease"/>
            <person name="Wu L."/>
            <person name="Ma J."/>
        </authorList>
    </citation>
    <scope>NUCLEOTIDE SEQUENCE [LARGE SCALE GENOMIC DNA]</scope>
    <source>
        <strain evidence="5">CGMCC 1.18437</strain>
    </source>
</reference>
<dbReference type="Gene3D" id="3.30.460.10">
    <property type="entry name" value="Beta Polymerase, domain 2"/>
    <property type="match status" value="1"/>
</dbReference>
<dbReference type="AlphaFoldDB" id="A0A7W8KHT6"/>
<organism evidence="3 4">
    <name type="scientific">Deinococcus metalli</name>
    <dbReference type="NCBI Taxonomy" id="1141878"/>
    <lineage>
        <taxon>Bacteria</taxon>
        <taxon>Thermotogati</taxon>
        <taxon>Deinococcota</taxon>
        <taxon>Deinococci</taxon>
        <taxon>Deinococcales</taxon>
        <taxon>Deinococcaceae</taxon>
        <taxon>Deinococcus</taxon>
    </lineage>
</organism>
<keyword evidence="5" id="KW-1185">Reference proteome</keyword>